<evidence type="ECO:0000256" key="2">
    <source>
        <dbReference type="ARBA" id="ARBA00022692"/>
    </source>
</evidence>
<dbReference type="InterPro" id="IPR004089">
    <property type="entry name" value="MCPsignal_dom"/>
</dbReference>
<keyword evidence="2 9" id="KW-0812">Transmembrane</keyword>
<comment type="similarity">
    <text evidence="6">Belongs to the methyl-accepting chemotaxis (MCP) protein family.</text>
</comment>
<dbReference type="CDD" id="cd00130">
    <property type="entry name" value="PAS"/>
    <property type="match status" value="1"/>
</dbReference>
<dbReference type="InterPro" id="IPR004090">
    <property type="entry name" value="Chemotax_Me-accpt_rcpt"/>
</dbReference>
<organism evidence="11 12">
    <name type="scientific">Marinobacter salarius</name>
    <dbReference type="NCBI Taxonomy" id="1420917"/>
    <lineage>
        <taxon>Bacteria</taxon>
        <taxon>Pseudomonadati</taxon>
        <taxon>Pseudomonadota</taxon>
        <taxon>Gammaproteobacteria</taxon>
        <taxon>Pseudomonadales</taxon>
        <taxon>Marinobacteraceae</taxon>
        <taxon>Marinobacter</taxon>
    </lineage>
</organism>
<evidence type="ECO:0000256" key="7">
    <source>
        <dbReference type="PROSITE-ProRule" id="PRU00284"/>
    </source>
</evidence>
<evidence type="ECO:0000256" key="9">
    <source>
        <dbReference type="SAM" id="Phobius"/>
    </source>
</evidence>
<dbReference type="HOGENOM" id="CLU_000445_107_26_6"/>
<dbReference type="PROSITE" id="PS50111">
    <property type="entry name" value="CHEMOTAXIS_TRANSDUC_2"/>
    <property type="match status" value="1"/>
</dbReference>
<dbReference type="Proteomes" id="UP000035081">
    <property type="component" value="Chromosome"/>
</dbReference>
<accession>W5Z4N4</accession>
<dbReference type="InterPro" id="IPR000014">
    <property type="entry name" value="PAS"/>
</dbReference>
<dbReference type="SMART" id="SM00283">
    <property type="entry name" value="MA"/>
    <property type="match status" value="1"/>
</dbReference>
<proteinExistence type="inferred from homology"/>
<dbReference type="KEGG" id="msr:AU15_20720"/>
<keyword evidence="8" id="KW-0175">Coiled coil</keyword>
<dbReference type="PANTHER" id="PTHR32089">
    <property type="entry name" value="METHYL-ACCEPTING CHEMOTAXIS PROTEIN MCPB"/>
    <property type="match status" value="1"/>
</dbReference>
<dbReference type="InterPro" id="IPR035965">
    <property type="entry name" value="PAS-like_dom_sf"/>
</dbReference>
<gene>
    <name evidence="11" type="ORF">AU15_20720</name>
</gene>
<dbReference type="GO" id="GO:0016020">
    <property type="term" value="C:membrane"/>
    <property type="evidence" value="ECO:0007669"/>
    <property type="project" value="UniProtKB-SubCell"/>
</dbReference>
<comment type="subcellular location">
    <subcellularLocation>
        <location evidence="1">Membrane</location>
        <topology evidence="1">Multi-pass membrane protein</topology>
    </subcellularLocation>
</comment>
<reference evidence="11 12" key="1">
    <citation type="journal article" date="2014" name="Genome Announc.">
        <title>Draft Genome Sequences of Marinobacter similis A3d10T and Marinobacter salarius R9SW1T.</title>
        <authorList>
            <person name="Ivanova E.P."/>
            <person name="Ng H.J."/>
            <person name="Webb H.K."/>
            <person name="Feng G."/>
            <person name="Oshima K."/>
            <person name="Hattori M."/>
            <person name="Ohkuma M."/>
            <person name="Sergeev A.F."/>
            <person name="Mikhailov V.V."/>
            <person name="Crawford R.J."/>
            <person name="Sawabe T."/>
        </authorList>
    </citation>
    <scope>NUCLEOTIDE SEQUENCE [LARGE SCALE GENOMIC DNA]</scope>
    <source>
        <strain evidence="12">A3d10 and R9SW1</strain>
    </source>
</reference>
<dbReference type="Pfam" id="PF00015">
    <property type="entry name" value="MCPsignal"/>
    <property type="match status" value="1"/>
</dbReference>
<dbReference type="GO" id="GO:0007165">
    <property type="term" value="P:signal transduction"/>
    <property type="evidence" value="ECO:0007669"/>
    <property type="project" value="UniProtKB-KW"/>
</dbReference>
<dbReference type="SMART" id="SM00091">
    <property type="entry name" value="PAS"/>
    <property type="match status" value="1"/>
</dbReference>
<dbReference type="SUPFAM" id="SSF58104">
    <property type="entry name" value="Methyl-accepting chemotaxis protein (MCP) signaling domain"/>
    <property type="match status" value="1"/>
</dbReference>
<keyword evidence="4 9" id="KW-0472">Membrane</keyword>
<evidence type="ECO:0000313" key="11">
    <source>
        <dbReference type="EMBL" id="AHI33413.1"/>
    </source>
</evidence>
<protein>
    <recommendedName>
        <fullName evidence="10">Methyl-accepting transducer domain-containing protein</fullName>
    </recommendedName>
</protein>
<feature type="transmembrane region" description="Helical" evidence="9">
    <location>
        <begin position="148"/>
        <end position="168"/>
    </location>
</feature>
<evidence type="ECO:0000256" key="4">
    <source>
        <dbReference type="ARBA" id="ARBA00023136"/>
    </source>
</evidence>
<feature type="domain" description="Methyl-accepting transducer" evidence="10">
    <location>
        <begin position="247"/>
        <end position="483"/>
    </location>
</feature>
<evidence type="ECO:0000256" key="3">
    <source>
        <dbReference type="ARBA" id="ARBA00022989"/>
    </source>
</evidence>
<keyword evidence="5 7" id="KW-0807">Transducer</keyword>
<evidence type="ECO:0000259" key="10">
    <source>
        <dbReference type="PROSITE" id="PS50111"/>
    </source>
</evidence>
<name>W5Z4N4_9GAMM</name>
<evidence type="ECO:0000256" key="1">
    <source>
        <dbReference type="ARBA" id="ARBA00004141"/>
    </source>
</evidence>
<dbReference type="EMBL" id="CP007152">
    <property type="protein sequence ID" value="AHI33413.1"/>
    <property type="molecule type" value="Genomic_DNA"/>
</dbReference>
<dbReference type="PANTHER" id="PTHR32089:SF74">
    <property type="entry name" value="METHYL-ACCEPTING CHEMOTAXIS PROTEIN AER"/>
    <property type="match status" value="1"/>
</dbReference>
<feature type="coiled-coil region" evidence="8">
    <location>
        <begin position="318"/>
        <end position="345"/>
    </location>
</feature>
<dbReference type="AlphaFoldDB" id="W5Z4N4"/>
<dbReference type="SUPFAM" id="SSF55785">
    <property type="entry name" value="PYP-like sensor domain (PAS domain)"/>
    <property type="match status" value="1"/>
</dbReference>
<evidence type="ECO:0000256" key="8">
    <source>
        <dbReference type="SAM" id="Coils"/>
    </source>
</evidence>
<feature type="transmembrane region" description="Helical" evidence="9">
    <location>
        <begin position="174"/>
        <end position="192"/>
    </location>
</feature>
<evidence type="ECO:0000256" key="5">
    <source>
        <dbReference type="ARBA" id="ARBA00023224"/>
    </source>
</evidence>
<dbReference type="Pfam" id="PF08447">
    <property type="entry name" value="PAS_3"/>
    <property type="match status" value="1"/>
</dbReference>
<dbReference type="Gene3D" id="1.10.287.950">
    <property type="entry name" value="Methyl-accepting chemotaxis protein"/>
    <property type="match status" value="1"/>
</dbReference>
<sequence length="512" mass="55762">MPKYKPFPDTTQTSDQLLILTGREGNITYASSGFCQLCGFTEAQLKDQSFNKLKHPNMPKAPLNDLWKTLGRNESWMGMIRNQTANGQDLWLDAFVTPITDNTGQVVEYQALYRIPDTLTIKRTNEVYQARSRNKQPSRLRVPQLPPATIQALAAMVAFLPMLLAGIFLSPAAVIVSFITGSAILFAALYFINRPLVKLAAYSRKLVHHPIKQLVYTGNPGLTGQIELALRLAQIRLEVMIARVSDSGQQTEHSVMQANTLLQRGTQASEEQQIALSAVAASVEEFSATIKEVSENTQQAATLSNQNREAGDEATRYANAAQQSIEKLAQELEHSTEVVQSLDQSSQSIGRILDVIIGIAEQTNLLALNAAIEAARAGESGRGFAVVADEVRSLARRTQKSTDEIREMITTLQDGSRAVVQSIETGKTQSNESVEQVLSSVEALRSVVAGLNDNDGLNQQIAAATEQQSQTVQQISEEISDIHRLATDTSQTLSATMSAGESVAITPPARNT</sequence>
<dbReference type="CDD" id="cd11386">
    <property type="entry name" value="MCP_signal"/>
    <property type="match status" value="1"/>
</dbReference>
<evidence type="ECO:0000313" key="12">
    <source>
        <dbReference type="Proteomes" id="UP000035081"/>
    </source>
</evidence>
<evidence type="ECO:0000256" key="6">
    <source>
        <dbReference type="ARBA" id="ARBA00029447"/>
    </source>
</evidence>
<dbReference type="GO" id="GO:0004888">
    <property type="term" value="F:transmembrane signaling receptor activity"/>
    <property type="evidence" value="ECO:0007669"/>
    <property type="project" value="InterPro"/>
</dbReference>
<dbReference type="Gene3D" id="3.30.450.20">
    <property type="entry name" value="PAS domain"/>
    <property type="match status" value="1"/>
</dbReference>
<keyword evidence="3 9" id="KW-1133">Transmembrane helix</keyword>
<dbReference type="PRINTS" id="PR00260">
    <property type="entry name" value="CHEMTRNSDUCR"/>
</dbReference>
<dbReference type="InterPro" id="IPR013655">
    <property type="entry name" value="PAS_fold_3"/>
</dbReference>
<dbReference type="GO" id="GO:0006935">
    <property type="term" value="P:chemotaxis"/>
    <property type="evidence" value="ECO:0007669"/>
    <property type="project" value="InterPro"/>
</dbReference>
<dbReference type="FunFam" id="1.10.287.950:FF:000001">
    <property type="entry name" value="Methyl-accepting chemotaxis sensory transducer"/>
    <property type="match status" value="1"/>
</dbReference>
<dbReference type="NCBIfam" id="TIGR00229">
    <property type="entry name" value="sensory_box"/>
    <property type="match status" value="1"/>
</dbReference>